<feature type="domain" description="Peptidase S9 prolyl oligopeptidase catalytic" evidence="7">
    <location>
        <begin position="497"/>
        <end position="709"/>
    </location>
</feature>
<dbReference type="PROSITE" id="PS51257">
    <property type="entry name" value="PROKAR_LIPOPROTEIN"/>
    <property type="match status" value="1"/>
</dbReference>
<evidence type="ECO:0000256" key="6">
    <source>
        <dbReference type="ARBA" id="ARBA00022825"/>
    </source>
</evidence>
<evidence type="ECO:0000313" key="10">
    <source>
        <dbReference type="Proteomes" id="UP000887104"/>
    </source>
</evidence>
<accession>A0ABQ4PN18</accession>
<dbReference type="PANTHER" id="PTHR42881">
    <property type="entry name" value="PROLYL ENDOPEPTIDASE"/>
    <property type="match status" value="1"/>
</dbReference>
<dbReference type="PRINTS" id="PR00862">
    <property type="entry name" value="PROLIGOPTASE"/>
</dbReference>
<evidence type="ECO:0000313" key="9">
    <source>
        <dbReference type="EMBL" id="GIU49767.1"/>
    </source>
</evidence>
<evidence type="ECO:0000256" key="4">
    <source>
        <dbReference type="ARBA" id="ARBA00022670"/>
    </source>
</evidence>
<keyword evidence="4" id="KW-0645">Protease</keyword>
<keyword evidence="6" id="KW-0720">Serine protease</keyword>
<dbReference type="SUPFAM" id="SSF53474">
    <property type="entry name" value="alpha/beta-Hydrolases"/>
    <property type="match status" value="1"/>
</dbReference>
<dbReference type="InterPro" id="IPR002471">
    <property type="entry name" value="Pept_S9_AS"/>
</dbReference>
<protein>
    <recommendedName>
        <fullName evidence="3">prolyl oligopeptidase</fullName>
        <ecNumber evidence="3">3.4.21.26</ecNumber>
    </recommendedName>
</protein>
<keyword evidence="10" id="KW-1185">Reference proteome</keyword>
<dbReference type="Gene3D" id="2.130.10.120">
    <property type="entry name" value="Prolyl oligopeptidase, N-terminal domain"/>
    <property type="match status" value="1"/>
</dbReference>
<gene>
    <name evidence="9" type="ORF">TUM4438_34100</name>
</gene>
<dbReference type="Pfam" id="PF02897">
    <property type="entry name" value="Peptidase_S9_N"/>
    <property type="match status" value="1"/>
</dbReference>
<evidence type="ECO:0000259" key="7">
    <source>
        <dbReference type="Pfam" id="PF00326"/>
    </source>
</evidence>
<sequence length="718" mass="80108">MRINSILTKKHLLAIGLGLAIVGCQSQLTQDTAAKSQVISDGGVVETIHGVQVNDPYRYLEVESERTHKWVSEQQKAGHAYLANIGNKQAIVDRITELWNFEKISAPFEKDSNTFFYRNDGLQAQSVLYVKDAQGNEKVALDPNCFSDDGTIALSGVSVSDDGKTLAYGVSKSGSDWQAWHFVDVATGKKLTDELDWIKFSKAVWNSDNSGVYYARYDAPEGGNALADVNFNQKVYFHKIGTPQSADTLVYERPQNKDWGFGIEVSENGDYLLLYISQGTDSRNRFFYKSLKDPQADMVELIPELEAEYSFIGNDDSVFYFKTDYNAPNGKVIAIDINNSSKDNWTTIIPELKDPISNIAIVNDHLVVSYLHDVLGKLTIYSMNGDKRQDVTLPGKGKVAGPYGKRSKDYFYYVFNSYTQPQTTYKFDFKTGESKIYSEPKVSFNPDDYASEQVFYTSKDGTKVPMMISYKKGLKKDGKNPTLLYAYGGFAISMTPRFSPANIAWMDMGGVYAVPNLRGGAEYGDSWHKAGMFDKKQNVFDDYYAAAEYLIDENYTNSSKLGAYGRSNGGLLMGAAITQRPELFAAVLPAVGVLDMLRFQKFTIGWAWTSEYGSADNAEQFPALYAYSPYHNLKAQAYPATMVMTADHDDRVVPLHSFKFGALMQDKQQGDAPVIMRIESKAGHGAGKPTSMKIDEFADIYSFLWHNFGLQVPAKIGQ</sequence>
<dbReference type="InterPro" id="IPR002470">
    <property type="entry name" value="Peptidase_S9A"/>
</dbReference>
<dbReference type="PROSITE" id="PS00708">
    <property type="entry name" value="PRO_ENDOPEP_SER"/>
    <property type="match status" value="1"/>
</dbReference>
<comment type="catalytic activity">
    <reaction evidence="1">
        <text>Hydrolysis of Pro-|-Xaa &gt;&gt; Ala-|-Xaa in oligopeptides.</text>
        <dbReference type="EC" id="3.4.21.26"/>
    </reaction>
</comment>
<evidence type="ECO:0000259" key="8">
    <source>
        <dbReference type="Pfam" id="PF02897"/>
    </source>
</evidence>
<evidence type="ECO:0000256" key="3">
    <source>
        <dbReference type="ARBA" id="ARBA00011897"/>
    </source>
</evidence>
<dbReference type="EC" id="3.4.21.26" evidence="3"/>
<proteinExistence type="inferred from homology"/>
<comment type="caution">
    <text evidence="9">The sequence shown here is derived from an EMBL/GenBank/DDBJ whole genome shotgun (WGS) entry which is preliminary data.</text>
</comment>
<dbReference type="EMBL" id="BPEY01000074">
    <property type="protein sequence ID" value="GIU49767.1"/>
    <property type="molecule type" value="Genomic_DNA"/>
</dbReference>
<evidence type="ECO:0000256" key="1">
    <source>
        <dbReference type="ARBA" id="ARBA00001070"/>
    </source>
</evidence>
<name>A0ABQ4PN18_9GAMM</name>
<dbReference type="InterPro" id="IPR023302">
    <property type="entry name" value="Pept_S9A_N"/>
</dbReference>
<dbReference type="InterPro" id="IPR001375">
    <property type="entry name" value="Peptidase_S9_cat"/>
</dbReference>
<comment type="similarity">
    <text evidence="2">Belongs to the peptidase S9A family.</text>
</comment>
<evidence type="ECO:0000256" key="2">
    <source>
        <dbReference type="ARBA" id="ARBA00005228"/>
    </source>
</evidence>
<dbReference type="Proteomes" id="UP000887104">
    <property type="component" value="Unassembled WGS sequence"/>
</dbReference>
<evidence type="ECO:0000256" key="5">
    <source>
        <dbReference type="ARBA" id="ARBA00022801"/>
    </source>
</evidence>
<organism evidence="9 10">
    <name type="scientific">Shewanella sairae</name>
    <dbReference type="NCBI Taxonomy" id="190310"/>
    <lineage>
        <taxon>Bacteria</taxon>
        <taxon>Pseudomonadati</taxon>
        <taxon>Pseudomonadota</taxon>
        <taxon>Gammaproteobacteria</taxon>
        <taxon>Alteromonadales</taxon>
        <taxon>Shewanellaceae</taxon>
        <taxon>Shewanella</taxon>
    </lineage>
</organism>
<dbReference type="InterPro" id="IPR029058">
    <property type="entry name" value="AB_hydrolase_fold"/>
</dbReference>
<dbReference type="Gene3D" id="3.40.50.1820">
    <property type="entry name" value="alpha/beta hydrolase"/>
    <property type="match status" value="1"/>
</dbReference>
<dbReference type="InterPro" id="IPR051167">
    <property type="entry name" value="Prolyl_oligopep/macrocyclase"/>
</dbReference>
<dbReference type="RefSeq" id="WP_220782367.1">
    <property type="nucleotide sequence ID" value="NZ_BPEY01000074.1"/>
</dbReference>
<keyword evidence="5" id="KW-0378">Hydrolase</keyword>
<feature type="domain" description="Peptidase S9A N-terminal" evidence="8">
    <location>
        <begin position="41"/>
        <end position="439"/>
    </location>
</feature>
<dbReference type="SUPFAM" id="SSF50993">
    <property type="entry name" value="Peptidase/esterase 'gauge' domain"/>
    <property type="match status" value="1"/>
</dbReference>
<dbReference type="Pfam" id="PF00326">
    <property type="entry name" value="Peptidase_S9"/>
    <property type="match status" value="1"/>
</dbReference>
<dbReference type="PANTHER" id="PTHR42881:SF2">
    <property type="entry name" value="PROLYL ENDOPEPTIDASE"/>
    <property type="match status" value="1"/>
</dbReference>
<reference evidence="9" key="1">
    <citation type="submission" date="2021-05" db="EMBL/GenBank/DDBJ databases">
        <title>Molecular characterization for Shewanella algae harboring chromosomal blaOXA-55-like strains isolated from clinical and environment sample.</title>
        <authorList>
            <person name="Ohama Y."/>
            <person name="Aoki K."/>
            <person name="Harada S."/>
            <person name="Moriya K."/>
            <person name="Ishii Y."/>
            <person name="Tateda K."/>
        </authorList>
    </citation>
    <scope>NUCLEOTIDE SEQUENCE</scope>
    <source>
        <strain evidence="9">JCM 11563</strain>
    </source>
</reference>